<evidence type="ECO:0000256" key="17">
    <source>
        <dbReference type="ARBA" id="ARBA00023242"/>
    </source>
</evidence>
<protein>
    <submittedName>
        <fullName evidence="25">Fibropellin-1-like</fullName>
    </submittedName>
</protein>
<dbReference type="SMART" id="SM00181">
    <property type="entry name" value="EGF"/>
    <property type="match status" value="8"/>
</dbReference>
<dbReference type="KEGG" id="cvn:111119694"/>
<evidence type="ECO:0000313" key="25">
    <source>
        <dbReference type="RefSeq" id="XP_022315828.1"/>
    </source>
</evidence>
<dbReference type="PROSITE" id="PS50026">
    <property type="entry name" value="EGF_3"/>
    <property type="match status" value="3"/>
</dbReference>
<feature type="domain" description="LNR" evidence="23">
    <location>
        <begin position="291"/>
        <end position="338"/>
    </location>
</feature>
<evidence type="ECO:0000256" key="2">
    <source>
        <dbReference type="ARBA" id="ARBA00004251"/>
    </source>
</evidence>
<dbReference type="PANTHER" id="PTHR24043">
    <property type="entry name" value="SCAVENGER RECEPTOR CLASS F"/>
    <property type="match status" value="1"/>
</dbReference>
<dbReference type="InterPro" id="IPR035993">
    <property type="entry name" value="Notch-like_dom_sf"/>
</dbReference>
<evidence type="ECO:0000256" key="16">
    <source>
        <dbReference type="ARBA" id="ARBA00023180"/>
    </source>
</evidence>
<feature type="disulfide bond" evidence="18">
    <location>
        <begin position="152"/>
        <end position="169"/>
    </location>
</feature>
<feature type="compositionally biased region" description="Basic and acidic residues" evidence="19">
    <location>
        <begin position="877"/>
        <end position="888"/>
    </location>
</feature>
<dbReference type="GO" id="GO:0005886">
    <property type="term" value="C:plasma membrane"/>
    <property type="evidence" value="ECO:0007669"/>
    <property type="project" value="UniProtKB-SubCell"/>
</dbReference>
<evidence type="ECO:0000256" key="3">
    <source>
        <dbReference type="ARBA" id="ARBA00022536"/>
    </source>
</evidence>
<dbReference type="Proteomes" id="UP000694844">
    <property type="component" value="Chromosome 2"/>
</dbReference>
<evidence type="ECO:0000256" key="13">
    <source>
        <dbReference type="ARBA" id="ARBA00023157"/>
    </source>
</evidence>
<keyword evidence="6" id="KW-0677">Repeat</keyword>
<dbReference type="Pfam" id="PF00066">
    <property type="entry name" value="Notch"/>
    <property type="match status" value="1"/>
</dbReference>
<organism evidence="24 25">
    <name type="scientific">Crassostrea virginica</name>
    <name type="common">Eastern oyster</name>
    <dbReference type="NCBI Taxonomy" id="6565"/>
    <lineage>
        <taxon>Eukaryota</taxon>
        <taxon>Metazoa</taxon>
        <taxon>Spiralia</taxon>
        <taxon>Lophotrochozoa</taxon>
        <taxon>Mollusca</taxon>
        <taxon>Bivalvia</taxon>
        <taxon>Autobranchia</taxon>
        <taxon>Pteriomorphia</taxon>
        <taxon>Ostreida</taxon>
        <taxon>Ostreoidea</taxon>
        <taxon>Ostreidae</taxon>
        <taxon>Crassostrea</taxon>
    </lineage>
</organism>
<dbReference type="PROSITE" id="PS01187">
    <property type="entry name" value="EGF_CA"/>
    <property type="match status" value="1"/>
</dbReference>
<dbReference type="SMART" id="SM00179">
    <property type="entry name" value="EGF_CA"/>
    <property type="match status" value="2"/>
</dbReference>
<keyword evidence="12 20" id="KW-0472">Membrane</keyword>
<proteinExistence type="predicted"/>
<evidence type="ECO:0000256" key="7">
    <source>
        <dbReference type="ARBA" id="ARBA00022782"/>
    </source>
</evidence>
<evidence type="ECO:0000256" key="19">
    <source>
        <dbReference type="SAM" id="MobiDB-lite"/>
    </source>
</evidence>
<keyword evidence="7" id="KW-0221">Differentiation</keyword>
<dbReference type="GO" id="GO:0005509">
    <property type="term" value="F:calcium ion binding"/>
    <property type="evidence" value="ECO:0007669"/>
    <property type="project" value="InterPro"/>
</dbReference>
<feature type="signal peptide" evidence="21">
    <location>
        <begin position="1"/>
        <end position="20"/>
    </location>
</feature>
<accession>A0A8B8CJ16</accession>
<dbReference type="Gene3D" id="4.10.470.20">
    <property type="match status" value="1"/>
</dbReference>
<dbReference type="AlphaFoldDB" id="A0A8B8CJ16"/>
<dbReference type="OrthoDB" id="6125748at2759"/>
<feature type="domain" description="EGF-like" evidence="22">
    <location>
        <begin position="252"/>
        <end position="288"/>
    </location>
</feature>
<dbReference type="PRINTS" id="PR00010">
    <property type="entry name" value="EGFBLOOD"/>
</dbReference>
<dbReference type="SMART" id="SM00004">
    <property type="entry name" value="NL"/>
    <property type="match status" value="1"/>
</dbReference>
<evidence type="ECO:0000256" key="21">
    <source>
        <dbReference type="SAM" id="SignalP"/>
    </source>
</evidence>
<evidence type="ECO:0000256" key="15">
    <source>
        <dbReference type="ARBA" id="ARBA00023163"/>
    </source>
</evidence>
<reference evidence="25" key="1">
    <citation type="submission" date="2025-08" db="UniProtKB">
        <authorList>
            <consortium name="RefSeq"/>
        </authorList>
    </citation>
    <scope>IDENTIFICATION</scope>
    <source>
        <tissue evidence="25">Whole sample</tissue>
    </source>
</reference>
<comment type="caution">
    <text evidence="18">Lacks conserved residue(s) required for the propagation of feature annotation.</text>
</comment>
<keyword evidence="8" id="KW-0914">Notch signaling pathway</keyword>
<dbReference type="PANTHER" id="PTHR24043:SF8">
    <property type="entry name" value="EGF-LIKE DOMAIN-CONTAINING PROTEIN"/>
    <property type="match status" value="1"/>
</dbReference>
<dbReference type="GeneID" id="111119694"/>
<evidence type="ECO:0000256" key="9">
    <source>
        <dbReference type="ARBA" id="ARBA00022989"/>
    </source>
</evidence>
<evidence type="ECO:0000313" key="24">
    <source>
        <dbReference type="Proteomes" id="UP000694844"/>
    </source>
</evidence>
<feature type="compositionally biased region" description="Basic and acidic residues" evidence="19">
    <location>
        <begin position="903"/>
        <end position="916"/>
    </location>
</feature>
<evidence type="ECO:0000256" key="8">
    <source>
        <dbReference type="ARBA" id="ARBA00022976"/>
    </source>
</evidence>
<dbReference type="Gene3D" id="2.10.25.10">
    <property type="entry name" value="Laminin"/>
    <property type="match status" value="4"/>
</dbReference>
<comment type="subcellular location">
    <subcellularLocation>
        <location evidence="2">Cell membrane</location>
        <topology evidence="2">Single-pass type I membrane protein</topology>
    </subcellularLocation>
    <subcellularLocation>
        <location evidence="1">Nucleus</location>
    </subcellularLocation>
</comment>
<evidence type="ECO:0000256" key="5">
    <source>
        <dbReference type="ARBA" id="ARBA00022729"/>
    </source>
</evidence>
<dbReference type="Pfam" id="PF00008">
    <property type="entry name" value="EGF"/>
    <property type="match status" value="2"/>
</dbReference>
<feature type="domain" description="EGF-like" evidence="22">
    <location>
        <begin position="141"/>
        <end position="181"/>
    </location>
</feature>
<dbReference type="Gene3D" id="2.170.300.10">
    <property type="entry name" value="Tie2 ligand-binding domain superfamily"/>
    <property type="match status" value="1"/>
</dbReference>
<evidence type="ECO:0000256" key="1">
    <source>
        <dbReference type="ARBA" id="ARBA00004123"/>
    </source>
</evidence>
<gene>
    <name evidence="25" type="primary">LOC111119694</name>
</gene>
<feature type="domain" description="EGF-like" evidence="22">
    <location>
        <begin position="104"/>
        <end position="139"/>
    </location>
</feature>
<dbReference type="PROSITE" id="PS00010">
    <property type="entry name" value="ASX_HYDROXYL"/>
    <property type="match status" value="1"/>
</dbReference>
<dbReference type="InterPro" id="IPR000742">
    <property type="entry name" value="EGF"/>
</dbReference>
<feature type="transmembrane region" description="Helical" evidence="20">
    <location>
        <begin position="767"/>
        <end position="789"/>
    </location>
</feature>
<keyword evidence="5 21" id="KW-0732">Signal</keyword>
<evidence type="ECO:0000256" key="18">
    <source>
        <dbReference type="PROSITE-ProRule" id="PRU00076"/>
    </source>
</evidence>
<keyword evidence="11" id="KW-0040">ANK repeat</keyword>
<dbReference type="GO" id="GO:0005634">
    <property type="term" value="C:nucleus"/>
    <property type="evidence" value="ECO:0007669"/>
    <property type="project" value="UniProtKB-SubCell"/>
</dbReference>
<keyword evidence="3 18" id="KW-0245">EGF-like domain</keyword>
<evidence type="ECO:0000256" key="6">
    <source>
        <dbReference type="ARBA" id="ARBA00022737"/>
    </source>
</evidence>
<keyword evidence="14" id="KW-0010">Activator</keyword>
<keyword evidence="16" id="KW-0325">Glycoprotein</keyword>
<dbReference type="SUPFAM" id="SSF57196">
    <property type="entry name" value="EGF/Laminin"/>
    <property type="match status" value="3"/>
</dbReference>
<evidence type="ECO:0000259" key="23">
    <source>
        <dbReference type="PROSITE" id="PS50258"/>
    </source>
</evidence>
<feature type="compositionally biased region" description="Polar residues" evidence="19">
    <location>
        <begin position="918"/>
        <end position="931"/>
    </location>
</feature>
<keyword evidence="9 20" id="KW-1133">Transmembrane helix</keyword>
<keyword evidence="4 20" id="KW-0812">Transmembrane</keyword>
<evidence type="ECO:0000256" key="20">
    <source>
        <dbReference type="SAM" id="Phobius"/>
    </source>
</evidence>
<feature type="disulfide bond" evidence="18">
    <location>
        <begin position="278"/>
        <end position="287"/>
    </location>
</feature>
<feature type="disulfide bond" evidence="18">
    <location>
        <begin position="129"/>
        <end position="138"/>
    </location>
</feature>
<dbReference type="InterPro" id="IPR018097">
    <property type="entry name" value="EGF_Ca-bd_CS"/>
</dbReference>
<keyword evidence="13 18" id="KW-1015">Disulfide bond</keyword>
<evidence type="ECO:0000256" key="4">
    <source>
        <dbReference type="ARBA" id="ARBA00022692"/>
    </source>
</evidence>
<dbReference type="GO" id="GO:0005044">
    <property type="term" value="F:scavenger receptor activity"/>
    <property type="evidence" value="ECO:0007669"/>
    <property type="project" value="InterPro"/>
</dbReference>
<dbReference type="GO" id="GO:0007219">
    <property type="term" value="P:Notch signaling pathway"/>
    <property type="evidence" value="ECO:0007669"/>
    <property type="project" value="UniProtKB-KW"/>
</dbReference>
<keyword evidence="24" id="KW-1185">Reference proteome</keyword>
<dbReference type="InterPro" id="IPR000152">
    <property type="entry name" value="EGF-type_Asp/Asn_hydroxyl_site"/>
</dbReference>
<dbReference type="PROSITE" id="PS01186">
    <property type="entry name" value="EGF_2"/>
    <property type="match status" value="3"/>
</dbReference>
<evidence type="ECO:0000256" key="11">
    <source>
        <dbReference type="ARBA" id="ARBA00023043"/>
    </source>
</evidence>
<dbReference type="InterPro" id="IPR001881">
    <property type="entry name" value="EGF-like_Ca-bd_dom"/>
</dbReference>
<feature type="compositionally biased region" description="Low complexity" evidence="19">
    <location>
        <begin position="859"/>
        <end position="873"/>
    </location>
</feature>
<feature type="region of interest" description="Disordered" evidence="19">
    <location>
        <begin position="903"/>
        <end position="943"/>
    </location>
</feature>
<evidence type="ECO:0000256" key="10">
    <source>
        <dbReference type="ARBA" id="ARBA00023015"/>
    </source>
</evidence>
<dbReference type="FunFam" id="2.10.25.10:FF:000327">
    <property type="entry name" value="neurogenic locus notch homolog protein 4"/>
    <property type="match status" value="1"/>
</dbReference>
<dbReference type="CDD" id="cd00054">
    <property type="entry name" value="EGF_CA"/>
    <property type="match status" value="1"/>
</dbReference>
<dbReference type="GO" id="GO:0030154">
    <property type="term" value="P:cell differentiation"/>
    <property type="evidence" value="ECO:0007669"/>
    <property type="project" value="UniProtKB-KW"/>
</dbReference>
<keyword evidence="10" id="KW-0805">Transcription regulation</keyword>
<keyword evidence="17" id="KW-0539">Nucleus</keyword>
<dbReference type="InterPro" id="IPR042635">
    <property type="entry name" value="MEGF10/SREC1/2-like"/>
</dbReference>
<evidence type="ECO:0000259" key="22">
    <source>
        <dbReference type="PROSITE" id="PS50026"/>
    </source>
</evidence>
<name>A0A8B8CJ16_CRAVI</name>
<dbReference type="PROSITE" id="PS00022">
    <property type="entry name" value="EGF_1"/>
    <property type="match status" value="5"/>
</dbReference>
<evidence type="ECO:0000256" key="12">
    <source>
        <dbReference type="ARBA" id="ARBA00023136"/>
    </source>
</evidence>
<dbReference type="SUPFAM" id="SSF90193">
    <property type="entry name" value="Notch domain"/>
    <property type="match status" value="1"/>
</dbReference>
<feature type="disulfide bond" evidence="18">
    <location>
        <begin position="108"/>
        <end position="118"/>
    </location>
</feature>
<feature type="region of interest" description="Disordered" evidence="19">
    <location>
        <begin position="847"/>
        <end position="888"/>
    </location>
</feature>
<feature type="disulfide bond" evidence="18">
    <location>
        <begin position="171"/>
        <end position="180"/>
    </location>
</feature>
<evidence type="ECO:0000256" key="14">
    <source>
        <dbReference type="ARBA" id="ARBA00023159"/>
    </source>
</evidence>
<dbReference type="InterPro" id="IPR000800">
    <property type="entry name" value="Notch_dom"/>
</dbReference>
<sequence length="943" mass="101263">MDTCFLFVLGIMCCFYGVHSFTCPTKYQPTILGTCADVNECQGSAPCVKGTCQNTNGHFYCDDRQSINMTFAVTCGSVTCTNFATCENNTCICQPGFTGPTCNVLLSCDKMCRNNGTCGFQGTQEVCICSQGFTGSECQYTLDICAQSQSVCMNNGTCVFGQFDTFPSCQCQSGFEGLYCEASNCSSLCYPSNTSPACGGNCSCNSSQYGDSCQFSYNCSCQNGGVSVPDDATSCRCVCPEGTSGVTCSMNTTNECSSSPCQNGGTCLDEIGFYTCQCPPEFSGYNCDVRCELDRNCLWKECMQCKNKYGDGVCDNECNNELCLFDGFDCYPQNASTCSGTYDNGTAILDLSDQCTGLFDDNICVSNGTKAQSYCQNEACGSDGLDCLDNKRNASNILGVLVVDFVIKSPGVSNASVLNESTPTLFKQLLPYNLNIRQGSPGFFIRRLTSDPFSVGTGALMIYPAPDFVTSLKYRVFYNVVNKPNCQSASSMPCWSNITNVSRYVALTATSLLSTYVDSFTELFPCMDGYYGSRCAMKCSSMCQTNSVGRTCEMDTGKCISGCSSMSYTGDNCDIQCNSNCIEMCSSSDGTCSMTSNSTRCKAGYRGMYCNETCSMGTYGIDCAFNCSANCEAGTCNSMTGYCTCKAGYDSTDRMCRTECSSGTYGVNCMGRCNACGMGVACNIVDGTCSSCPEGKTGSMCNQDCQDNYYGSGCSTKCSANCASTCDKVNGTCSPCKTGYEGMYCESKTKSNNVALANPSSDMESTIIAVVIIIVCLLVIAFIIAFILWRRNQGAEYELNEVEPLEDKKRNSGNTIEMENIGTAAFIENEKENGGEAIPLLVQTDKVSTDETASTQPAENTSSETSPTPITESTENDDTKDTKGSDIMDSGLKLDFKYIDGVESKDTSLEDVRDTDQGEANTETTGHNSYLETDIDTAQKTED</sequence>
<feature type="chain" id="PRO_5034956218" evidence="21">
    <location>
        <begin position="21"/>
        <end position="943"/>
    </location>
</feature>
<keyword evidence="15" id="KW-0804">Transcription</keyword>
<dbReference type="RefSeq" id="XP_022315828.1">
    <property type="nucleotide sequence ID" value="XM_022460120.1"/>
</dbReference>
<dbReference type="PROSITE" id="PS50258">
    <property type="entry name" value="LNR"/>
    <property type="match status" value="1"/>
</dbReference>